<sequence length="45" mass="4902">GSAAIIRSERRPRPRDRRLLAAGLRGHDDPASGSGDGSRARQHLR</sequence>
<gene>
    <name evidence="2" type="ORF">AVDCRST_MAG33-230</name>
</gene>
<dbReference type="EMBL" id="CADCWK010000018">
    <property type="protein sequence ID" value="CAA9543370.1"/>
    <property type="molecule type" value="Genomic_DNA"/>
</dbReference>
<evidence type="ECO:0000313" key="2">
    <source>
        <dbReference type="EMBL" id="CAA9543370.1"/>
    </source>
</evidence>
<accession>A0A6J4U815</accession>
<feature type="region of interest" description="Disordered" evidence="1">
    <location>
        <begin position="22"/>
        <end position="45"/>
    </location>
</feature>
<name>A0A6J4U815_9BACT</name>
<organism evidence="2">
    <name type="scientific">uncultured Thermomicrobiales bacterium</name>
    <dbReference type="NCBI Taxonomy" id="1645740"/>
    <lineage>
        <taxon>Bacteria</taxon>
        <taxon>Pseudomonadati</taxon>
        <taxon>Thermomicrobiota</taxon>
        <taxon>Thermomicrobia</taxon>
        <taxon>Thermomicrobiales</taxon>
        <taxon>environmental samples</taxon>
    </lineage>
</organism>
<proteinExistence type="predicted"/>
<protein>
    <submittedName>
        <fullName evidence="2">Uncharacterized protein</fullName>
    </submittedName>
</protein>
<dbReference type="AlphaFoldDB" id="A0A6J4U815"/>
<reference evidence="2" key="1">
    <citation type="submission" date="2020-02" db="EMBL/GenBank/DDBJ databases">
        <authorList>
            <person name="Meier V. D."/>
        </authorList>
    </citation>
    <scope>NUCLEOTIDE SEQUENCE</scope>
    <source>
        <strain evidence="2">AVDCRST_MAG33</strain>
    </source>
</reference>
<feature type="non-terminal residue" evidence="2">
    <location>
        <position position="1"/>
    </location>
</feature>
<evidence type="ECO:0000256" key="1">
    <source>
        <dbReference type="SAM" id="MobiDB-lite"/>
    </source>
</evidence>
<feature type="non-terminal residue" evidence="2">
    <location>
        <position position="45"/>
    </location>
</feature>